<name>A0A7J3ZM10_9CREN</name>
<organism evidence="1">
    <name type="scientific">Fervidicoccus fontis</name>
    <dbReference type="NCBI Taxonomy" id="683846"/>
    <lineage>
        <taxon>Archaea</taxon>
        <taxon>Thermoproteota</taxon>
        <taxon>Thermoprotei</taxon>
        <taxon>Fervidicoccales</taxon>
        <taxon>Fervidicoccaceae</taxon>
        <taxon>Fervidicoccus</taxon>
    </lineage>
</organism>
<dbReference type="AlphaFoldDB" id="A0A7J3ZM10"/>
<comment type="caution">
    <text evidence="1">The sequence shown here is derived from an EMBL/GenBank/DDBJ whole genome shotgun (WGS) entry which is preliminary data.</text>
</comment>
<gene>
    <name evidence="1" type="ORF">ENM78_05795</name>
</gene>
<dbReference type="EMBL" id="DRZC01000079">
    <property type="protein sequence ID" value="HHQ80942.1"/>
    <property type="molecule type" value="Genomic_DNA"/>
</dbReference>
<reference evidence="1" key="1">
    <citation type="journal article" date="2020" name="mSystems">
        <title>Genome- and Community-Level Interaction Insights into Carbon Utilization and Element Cycling Functions of Hydrothermarchaeota in Hydrothermal Sediment.</title>
        <authorList>
            <person name="Zhou Z."/>
            <person name="Liu Y."/>
            <person name="Xu W."/>
            <person name="Pan J."/>
            <person name="Luo Z.H."/>
            <person name="Li M."/>
        </authorList>
    </citation>
    <scope>NUCLEOTIDE SEQUENCE [LARGE SCALE GENOMIC DNA]</scope>
    <source>
        <strain evidence="1">SpSt-1116</strain>
    </source>
</reference>
<accession>A0A7J3ZM10</accession>
<evidence type="ECO:0000313" key="1">
    <source>
        <dbReference type="EMBL" id="HHQ80942.1"/>
    </source>
</evidence>
<protein>
    <submittedName>
        <fullName evidence="1">Uncharacterized protein</fullName>
    </submittedName>
</protein>
<sequence>MYSLRELLDYLNKRGFDCEVIEEGNAAEKYTCKRDNRSLMVLKRRNNNVSIEYEGVEEELRDFVGEDKEGFREFVLEVQGIIADLKLLTLKGGMLLHDKLLPFLEELILEEEGEGEKSKG</sequence>
<proteinExistence type="predicted"/>